<dbReference type="PANTHER" id="PTHR33755:SF6">
    <property type="entry name" value="PLASMID STABILIZATION SYSTEM PROTEIN"/>
    <property type="match status" value="1"/>
</dbReference>
<dbReference type="OrthoDB" id="595470at2"/>
<reference evidence="3 4" key="1">
    <citation type="submission" date="2018-09" db="EMBL/GenBank/DDBJ databases">
        <title>Draft genome sequence of Rhodopseudomonas palustris 2.1.18.</title>
        <authorList>
            <person name="Robertson S.L."/>
            <person name="Meyer T.E."/>
            <person name="Kyndt J.A."/>
        </authorList>
    </citation>
    <scope>NUCLEOTIDE SEQUENCE [LARGE SCALE GENOMIC DNA]</scope>
    <source>
        <strain evidence="3 4">2.1.18</strain>
    </source>
</reference>
<evidence type="ECO:0000256" key="2">
    <source>
        <dbReference type="ARBA" id="ARBA00022649"/>
    </source>
</evidence>
<dbReference type="InterPro" id="IPR035093">
    <property type="entry name" value="RelE/ParE_toxin_dom_sf"/>
</dbReference>
<dbReference type="Proteomes" id="UP000285523">
    <property type="component" value="Unassembled WGS sequence"/>
</dbReference>
<dbReference type="EMBL" id="QYYD01000004">
    <property type="protein sequence ID" value="RJF76647.1"/>
    <property type="molecule type" value="Genomic_DNA"/>
</dbReference>
<comment type="similarity">
    <text evidence="1">Belongs to the RelE toxin family.</text>
</comment>
<gene>
    <name evidence="3" type="ORF">D4Q52_05765</name>
</gene>
<organism evidence="3 4">
    <name type="scientific">Rhodopseudomonas palustris</name>
    <dbReference type="NCBI Taxonomy" id="1076"/>
    <lineage>
        <taxon>Bacteria</taxon>
        <taxon>Pseudomonadati</taxon>
        <taxon>Pseudomonadota</taxon>
        <taxon>Alphaproteobacteria</taxon>
        <taxon>Hyphomicrobiales</taxon>
        <taxon>Nitrobacteraceae</taxon>
        <taxon>Rhodopseudomonas</taxon>
    </lineage>
</organism>
<proteinExistence type="inferred from homology"/>
<dbReference type="InterPro" id="IPR051803">
    <property type="entry name" value="TA_system_RelE-like_toxin"/>
</dbReference>
<keyword evidence="2" id="KW-1277">Toxin-antitoxin system</keyword>
<dbReference type="InterPro" id="IPR007712">
    <property type="entry name" value="RelE/ParE_toxin"/>
</dbReference>
<evidence type="ECO:0000313" key="3">
    <source>
        <dbReference type="EMBL" id="RJF76647.1"/>
    </source>
</evidence>
<accession>A0A418VKG5</accession>
<name>A0A418VKG5_RHOPL</name>
<dbReference type="RefSeq" id="WP_119855592.1">
    <property type="nucleotide sequence ID" value="NZ_QYYD01000004.1"/>
</dbReference>
<dbReference type="AlphaFoldDB" id="A0A418VKG5"/>
<dbReference type="PANTHER" id="PTHR33755">
    <property type="entry name" value="TOXIN PARE1-RELATED"/>
    <property type="match status" value="1"/>
</dbReference>
<protein>
    <submittedName>
        <fullName evidence="3">Type II toxin-antitoxin system RelE/ParE family toxin</fullName>
    </submittedName>
</protein>
<dbReference type="Gene3D" id="3.30.2310.20">
    <property type="entry name" value="RelE-like"/>
    <property type="match status" value="1"/>
</dbReference>
<evidence type="ECO:0000256" key="1">
    <source>
        <dbReference type="ARBA" id="ARBA00006226"/>
    </source>
</evidence>
<sequence length="94" mass="10525">MKVVVREAARRDLDDIFNWISKDSPRAANIVVERIVLRVNRLATPGLASIGRPGLVEGTRELIEPPYIIVYRIDIAANELIVLNIVHGARKRDG</sequence>
<dbReference type="Pfam" id="PF05016">
    <property type="entry name" value="ParE_toxin"/>
    <property type="match status" value="1"/>
</dbReference>
<comment type="caution">
    <text evidence="3">The sequence shown here is derived from an EMBL/GenBank/DDBJ whole genome shotgun (WGS) entry which is preliminary data.</text>
</comment>
<evidence type="ECO:0000313" key="4">
    <source>
        <dbReference type="Proteomes" id="UP000285523"/>
    </source>
</evidence>